<dbReference type="Proteomes" id="UP000675881">
    <property type="component" value="Chromosome 14"/>
</dbReference>
<dbReference type="AlphaFoldDB" id="A0A7R8CKW2"/>
<dbReference type="Gene3D" id="3.10.10.10">
    <property type="entry name" value="HIV Type 1 Reverse Transcriptase, subunit A, domain 1"/>
    <property type="match status" value="1"/>
</dbReference>
<evidence type="ECO:0000313" key="2">
    <source>
        <dbReference type="Proteomes" id="UP000675881"/>
    </source>
</evidence>
<reference evidence="1" key="1">
    <citation type="submission" date="2021-02" db="EMBL/GenBank/DDBJ databases">
        <authorList>
            <person name="Bekaert M."/>
        </authorList>
    </citation>
    <scope>NUCLEOTIDE SEQUENCE</scope>
    <source>
        <strain evidence="1">IoA-00</strain>
    </source>
</reference>
<accession>A0A7R8CKW2</accession>
<gene>
    <name evidence="1" type="ORF">LSAA_5613</name>
</gene>
<dbReference type="InterPro" id="IPR043128">
    <property type="entry name" value="Rev_trsase/Diguanyl_cyclase"/>
</dbReference>
<dbReference type="Gene3D" id="3.30.70.270">
    <property type="match status" value="1"/>
</dbReference>
<dbReference type="EMBL" id="HG994593">
    <property type="protein sequence ID" value="CAF2852228.1"/>
    <property type="molecule type" value="Genomic_DNA"/>
</dbReference>
<proteinExistence type="predicted"/>
<evidence type="ECO:0000313" key="1">
    <source>
        <dbReference type="EMBL" id="CAF2852228.1"/>
    </source>
</evidence>
<sequence>MARKHQEDMDDIKYYLVLLIILKSVPRREQAILISTEGLLRQSADIDPKTEPDRYPVSNIQDYCGDLHGQTLFSRIHVVKVYNELLSPADCKKTATLTPSGYLKSKCLSDFQMEGRVSNTSWMKLCEIFPGDKSNYYTSHYYYLPNHIL</sequence>
<protein>
    <submittedName>
        <fullName evidence="1">(salmon louse) hypothetical protein</fullName>
    </submittedName>
</protein>
<name>A0A7R8CKW2_LEPSM</name>
<keyword evidence="2" id="KW-1185">Reference proteome</keyword>
<organism evidence="1 2">
    <name type="scientific">Lepeophtheirus salmonis</name>
    <name type="common">Salmon louse</name>
    <name type="synonym">Caligus salmonis</name>
    <dbReference type="NCBI Taxonomy" id="72036"/>
    <lineage>
        <taxon>Eukaryota</taxon>
        <taxon>Metazoa</taxon>
        <taxon>Ecdysozoa</taxon>
        <taxon>Arthropoda</taxon>
        <taxon>Crustacea</taxon>
        <taxon>Multicrustacea</taxon>
        <taxon>Hexanauplia</taxon>
        <taxon>Copepoda</taxon>
        <taxon>Siphonostomatoida</taxon>
        <taxon>Caligidae</taxon>
        <taxon>Lepeophtheirus</taxon>
    </lineage>
</organism>